<dbReference type="Pfam" id="PF22016">
    <property type="entry name" value="DUF6933"/>
    <property type="match status" value="1"/>
</dbReference>
<evidence type="ECO:0000313" key="2">
    <source>
        <dbReference type="EMBL" id="SMD15320.1"/>
    </source>
</evidence>
<dbReference type="AlphaFoldDB" id="A0A1W2F064"/>
<gene>
    <name evidence="2" type="ORF">SAMN04488500_13715</name>
</gene>
<dbReference type="STRING" id="112901.SAMN04488500_13715"/>
<dbReference type="EMBL" id="FWXI01000037">
    <property type="protein sequence ID" value="SMD15320.1"/>
    <property type="molecule type" value="Genomic_DNA"/>
</dbReference>
<reference evidence="2 3" key="1">
    <citation type="submission" date="2017-04" db="EMBL/GenBank/DDBJ databases">
        <authorList>
            <person name="Afonso C.L."/>
            <person name="Miller P.J."/>
            <person name="Scott M.A."/>
            <person name="Spackman E."/>
            <person name="Goraichik I."/>
            <person name="Dimitrov K.M."/>
            <person name="Suarez D.L."/>
            <person name="Swayne D.E."/>
        </authorList>
    </citation>
    <scope>NUCLEOTIDE SEQUENCE [LARGE SCALE GENOMIC DNA]</scope>
    <source>
        <strain evidence="2 3">DSM 5090</strain>
    </source>
</reference>
<dbReference type="InterPro" id="IPR053864">
    <property type="entry name" value="DUF6933"/>
</dbReference>
<name>A0A1W2F064_9FIRM</name>
<protein>
    <recommendedName>
        <fullName evidence="1">DUF6933 domain-containing protein</fullName>
    </recommendedName>
</protein>
<dbReference type="Proteomes" id="UP000192738">
    <property type="component" value="Unassembled WGS sequence"/>
</dbReference>
<feature type="domain" description="DUF6933" evidence="1">
    <location>
        <begin position="3"/>
        <end position="158"/>
    </location>
</feature>
<evidence type="ECO:0000313" key="3">
    <source>
        <dbReference type="Proteomes" id="UP000192738"/>
    </source>
</evidence>
<evidence type="ECO:0000259" key="1">
    <source>
        <dbReference type="Pfam" id="PF22016"/>
    </source>
</evidence>
<organism evidence="2 3">
    <name type="scientific">Sporomusa malonica</name>
    <dbReference type="NCBI Taxonomy" id="112901"/>
    <lineage>
        <taxon>Bacteria</taxon>
        <taxon>Bacillati</taxon>
        <taxon>Bacillota</taxon>
        <taxon>Negativicutes</taxon>
        <taxon>Selenomonadales</taxon>
        <taxon>Sporomusaceae</taxon>
        <taxon>Sporomusa</taxon>
    </lineage>
</organism>
<keyword evidence="3" id="KW-1185">Reference proteome</keyword>
<accession>A0A1W2F064</accession>
<dbReference type="RefSeq" id="WP_084578408.1">
    <property type="nucleotide sequence ID" value="NZ_CP155572.1"/>
</dbReference>
<sequence>MLLACTKKLSEVLKIKLPDITPHSREPLCEWHANLFVFDRRKGVVMMNNQTRYCVVLYGLKAEHFKIFGNITLSCIKQTLLAEGFQKEIIEKYIDYCSEVVFTKTYDRSVMSQMNDMIYLTSHWIEEYLPTSEICMVDLNKKLGVVPVGSLKYTYPIDNLRKALTDLRTAEQR</sequence>
<proteinExistence type="predicted"/>